<dbReference type="GO" id="GO:0005739">
    <property type="term" value="C:mitochondrion"/>
    <property type="evidence" value="ECO:0007669"/>
    <property type="project" value="TreeGrafter"/>
</dbReference>
<dbReference type="Proteomes" id="UP000193986">
    <property type="component" value="Unassembled WGS sequence"/>
</dbReference>
<dbReference type="GO" id="GO:0003729">
    <property type="term" value="F:mRNA binding"/>
    <property type="evidence" value="ECO:0007669"/>
    <property type="project" value="TreeGrafter"/>
</dbReference>
<organism evidence="2 3">
    <name type="scientific">Naematelia encephala</name>
    <dbReference type="NCBI Taxonomy" id="71784"/>
    <lineage>
        <taxon>Eukaryota</taxon>
        <taxon>Fungi</taxon>
        <taxon>Dikarya</taxon>
        <taxon>Basidiomycota</taxon>
        <taxon>Agaricomycotina</taxon>
        <taxon>Tremellomycetes</taxon>
        <taxon>Tremellales</taxon>
        <taxon>Naemateliaceae</taxon>
        <taxon>Naematelia</taxon>
    </lineage>
</organism>
<sequence>MPFRARAIPARLVARRQCHFLSSLKAVPQPVNGSIRHTQTRGISFSSIPEKIFPNITAAWRRSPRSRPEDSMSVFRTAVDSRNTKRVREAYEALRGDLSEEELEGVMSILRNAGPSTALVMMMVLGDMGEVQKVRWTGRVIRDLSKAGKLKEAFKLAGRLEKQDRHPYHHVLHYAVRFDPEMVPDITTAIRTHPKGLMDRDYGVLLRHLRLQFQRGEVTSDDELQARLREILAETEERGIWIGSSGEAELLRLNILRQEWEKVDVLEKKLNAIHIDQRNFAVWDALFDARMVKKDRDAVIQLVRDMSGVKLDPPRGAIVWLVEQTIDNTGENSQGNLADRVLRAMDRVDTETGVDMDSDVWGQCVRRFALGSTASFLGGKAQSSSDTTSTITPEQMDAAVELLARAKARGIHPSIAVVRVLIPLLCESGRVSSALEIHTDFLASKPPPDLSDPRDRSAIGLTFTMLLTSLARSPSRTVLQSAVDLLTSMRNLDLDLHSSNLGSLVILLMRSANDHSTAFNVYAHFHALNPQALGLSARRDILTAFIDMSLPYTSHPPPDLVFEMIKDLRRLEALPASFVFSWVLKLYSNQVTAIRKDRTLPAKPEDPRRGELENLRQNIEDIARRIRLDPEIDPDVPVLTALMDAYNRLGQVDQAFEVWAQLVERRSRSTPAELTQYAPAIAVILDVCAYNDLERRGRKIWAWGLRHGLVKTTKSWEGWLEALCRWGKVDEAVELVCGPMRNGNGDGMEVTIPKARKESLELVLKFSWTQDGEARKAIRDRIQEAWPDLWDEVKWVVAQQKEGRD</sequence>
<keyword evidence="3" id="KW-1185">Reference proteome</keyword>
<dbReference type="AlphaFoldDB" id="A0A1Y2AHA8"/>
<dbReference type="Pfam" id="PF01535">
    <property type="entry name" value="PPR"/>
    <property type="match status" value="2"/>
</dbReference>
<proteinExistence type="predicted"/>
<comment type="caution">
    <text evidence="2">The sequence shown here is derived from an EMBL/GenBank/DDBJ whole genome shotgun (WGS) entry which is preliminary data.</text>
</comment>
<evidence type="ECO:0008006" key="4">
    <source>
        <dbReference type="Google" id="ProtNLM"/>
    </source>
</evidence>
<dbReference type="PANTHER" id="PTHR47938">
    <property type="entry name" value="RESPIRATORY COMPLEX I CHAPERONE (CIA84), PUTATIVE (AFU_ORTHOLOGUE AFUA_2G06020)-RELATED"/>
    <property type="match status" value="1"/>
</dbReference>
<feature type="repeat" description="PPR" evidence="1">
    <location>
        <begin position="635"/>
        <end position="669"/>
    </location>
</feature>
<dbReference type="GO" id="GO:0140053">
    <property type="term" value="P:mitochondrial gene expression"/>
    <property type="evidence" value="ECO:0007669"/>
    <property type="project" value="TreeGrafter"/>
</dbReference>
<accession>A0A1Y2AHA8</accession>
<name>A0A1Y2AHA8_9TREE</name>
<evidence type="ECO:0000256" key="1">
    <source>
        <dbReference type="PROSITE-ProRule" id="PRU00708"/>
    </source>
</evidence>
<dbReference type="PANTHER" id="PTHR47938:SF35">
    <property type="entry name" value="PENTATRICOPEPTIDE REPEAT-CONTAINING PROTEIN 4, MITOCHONDRIAL-RELATED"/>
    <property type="match status" value="1"/>
</dbReference>
<dbReference type="PROSITE" id="PS51375">
    <property type="entry name" value="PPR"/>
    <property type="match status" value="1"/>
</dbReference>
<dbReference type="EMBL" id="MCFC01000100">
    <property type="protein sequence ID" value="ORY21978.1"/>
    <property type="molecule type" value="Genomic_DNA"/>
</dbReference>
<dbReference type="STRING" id="71784.A0A1Y2AHA8"/>
<evidence type="ECO:0000313" key="3">
    <source>
        <dbReference type="Proteomes" id="UP000193986"/>
    </source>
</evidence>
<dbReference type="InterPro" id="IPR011990">
    <property type="entry name" value="TPR-like_helical_dom_sf"/>
</dbReference>
<evidence type="ECO:0000313" key="2">
    <source>
        <dbReference type="EMBL" id="ORY21978.1"/>
    </source>
</evidence>
<protein>
    <recommendedName>
        <fullName evidence="4">Pentatricopeptide repeat domain-containing protein</fullName>
    </recommendedName>
</protein>
<dbReference type="OrthoDB" id="185373at2759"/>
<gene>
    <name evidence="2" type="ORF">BCR39DRAFT_552453</name>
</gene>
<reference evidence="2 3" key="1">
    <citation type="submission" date="2016-07" db="EMBL/GenBank/DDBJ databases">
        <title>Pervasive Adenine N6-methylation of Active Genes in Fungi.</title>
        <authorList>
            <consortium name="DOE Joint Genome Institute"/>
            <person name="Mondo S.J."/>
            <person name="Dannebaum R.O."/>
            <person name="Kuo R.C."/>
            <person name="Labutti K."/>
            <person name="Haridas S."/>
            <person name="Kuo A."/>
            <person name="Salamov A."/>
            <person name="Ahrendt S.R."/>
            <person name="Lipzen A."/>
            <person name="Sullivan W."/>
            <person name="Andreopoulos W.B."/>
            <person name="Clum A."/>
            <person name="Lindquist E."/>
            <person name="Daum C."/>
            <person name="Ramamoorthy G.K."/>
            <person name="Gryganskyi A."/>
            <person name="Culley D."/>
            <person name="Magnuson J.K."/>
            <person name="James T.Y."/>
            <person name="O'Malley M.A."/>
            <person name="Stajich J.E."/>
            <person name="Spatafora J.W."/>
            <person name="Visel A."/>
            <person name="Grigoriev I.V."/>
        </authorList>
    </citation>
    <scope>NUCLEOTIDE SEQUENCE [LARGE SCALE GENOMIC DNA]</scope>
    <source>
        <strain evidence="2 3">68-887.2</strain>
    </source>
</reference>
<dbReference type="InParanoid" id="A0A1Y2AHA8"/>
<dbReference type="InterPro" id="IPR002885">
    <property type="entry name" value="PPR_rpt"/>
</dbReference>
<dbReference type="Gene3D" id="1.25.40.10">
    <property type="entry name" value="Tetratricopeptide repeat domain"/>
    <property type="match status" value="2"/>
</dbReference>